<dbReference type="GO" id="GO:0004386">
    <property type="term" value="F:helicase activity"/>
    <property type="evidence" value="ECO:0007669"/>
    <property type="project" value="UniProtKB-KW"/>
</dbReference>
<dbReference type="InterPro" id="IPR001650">
    <property type="entry name" value="Helicase_C-like"/>
</dbReference>
<gene>
    <name evidence="5" type="ORF">HUJ06_005856</name>
</gene>
<keyword evidence="1" id="KW-0378">Hydrolase</keyword>
<dbReference type="SUPFAM" id="SSF52540">
    <property type="entry name" value="P-loop containing nucleoside triphosphate hydrolases"/>
    <property type="match status" value="1"/>
</dbReference>
<reference evidence="5 6" key="1">
    <citation type="journal article" date="2020" name="Mol. Biol. Evol.">
        <title>Distinct Expression and Methylation Patterns for Genes with Different Fates following a Single Whole-Genome Duplication in Flowering Plants.</title>
        <authorList>
            <person name="Shi T."/>
            <person name="Rahmani R.S."/>
            <person name="Gugger P.F."/>
            <person name="Wang M."/>
            <person name="Li H."/>
            <person name="Zhang Y."/>
            <person name="Li Z."/>
            <person name="Wang Q."/>
            <person name="Van de Peer Y."/>
            <person name="Marchal K."/>
            <person name="Chen J."/>
        </authorList>
    </citation>
    <scope>NUCLEOTIDE SEQUENCE [LARGE SCALE GENOMIC DNA]</scope>
    <source>
        <tissue evidence="5">Leaf</tissue>
    </source>
</reference>
<evidence type="ECO:0000259" key="3">
    <source>
        <dbReference type="Pfam" id="PF00271"/>
    </source>
</evidence>
<protein>
    <recommendedName>
        <fullName evidence="7">Helicase C-terminal domain-containing protein</fullName>
    </recommendedName>
</protein>
<accession>A0A822YWU0</accession>
<dbReference type="GO" id="GO:0016787">
    <property type="term" value="F:hydrolase activity"/>
    <property type="evidence" value="ECO:0007669"/>
    <property type="project" value="UniProtKB-KW"/>
</dbReference>
<feature type="domain" description="Helicase C-terminal" evidence="3">
    <location>
        <begin position="2"/>
        <end position="48"/>
    </location>
</feature>
<evidence type="ECO:0000259" key="4">
    <source>
        <dbReference type="Pfam" id="PF13959"/>
    </source>
</evidence>
<evidence type="ECO:0000256" key="2">
    <source>
        <dbReference type="ARBA" id="ARBA00022806"/>
    </source>
</evidence>
<dbReference type="Pfam" id="PF13959">
    <property type="entry name" value="CTE_SPB4"/>
    <property type="match status" value="1"/>
</dbReference>
<evidence type="ECO:0000256" key="1">
    <source>
        <dbReference type="ARBA" id="ARBA00022801"/>
    </source>
</evidence>
<keyword evidence="2" id="KW-0347">Helicase</keyword>
<name>A0A822YWU0_NELNU</name>
<comment type="caution">
    <text evidence="5">The sequence shown here is derived from an EMBL/GenBank/DDBJ whole genome shotgun (WGS) entry which is preliminary data.</text>
</comment>
<keyword evidence="2" id="KW-0067">ATP-binding</keyword>
<dbReference type="EMBL" id="DUZY01000004">
    <property type="protein sequence ID" value="DAD35216.1"/>
    <property type="molecule type" value="Genomic_DNA"/>
</dbReference>
<proteinExistence type="predicted"/>
<sequence length="111" mass="12944">MNCFQIHGQQNQQKWTSTFFDFCNVENGILLCTNVAARGIDICGVSVLEDLVANNYYLNQSAKDAYRSYISADNSHSMKDVFNVYRHDLQVENNPYGRQKDEDDKRQFTRY</sequence>
<evidence type="ECO:0008006" key="7">
    <source>
        <dbReference type="Google" id="ProtNLM"/>
    </source>
</evidence>
<organism evidence="5 6">
    <name type="scientific">Nelumbo nucifera</name>
    <name type="common">Sacred lotus</name>
    <dbReference type="NCBI Taxonomy" id="4432"/>
    <lineage>
        <taxon>Eukaryota</taxon>
        <taxon>Viridiplantae</taxon>
        <taxon>Streptophyta</taxon>
        <taxon>Embryophyta</taxon>
        <taxon>Tracheophyta</taxon>
        <taxon>Spermatophyta</taxon>
        <taxon>Magnoliopsida</taxon>
        <taxon>Proteales</taxon>
        <taxon>Nelumbonaceae</taxon>
        <taxon>Nelumbo</taxon>
    </lineage>
</organism>
<dbReference type="Pfam" id="PF00271">
    <property type="entry name" value="Helicase_C"/>
    <property type="match status" value="1"/>
</dbReference>
<dbReference type="Gene3D" id="3.40.50.300">
    <property type="entry name" value="P-loop containing nucleotide triphosphate hydrolases"/>
    <property type="match status" value="1"/>
</dbReference>
<evidence type="ECO:0000313" key="5">
    <source>
        <dbReference type="EMBL" id="DAD35216.1"/>
    </source>
</evidence>
<dbReference type="InterPro" id="IPR025313">
    <property type="entry name" value="SPB4-like_CTE"/>
</dbReference>
<evidence type="ECO:0000313" key="6">
    <source>
        <dbReference type="Proteomes" id="UP000607653"/>
    </source>
</evidence>
<dbReference type="Proteomes" id="UP000607653">
    <property type="component" value="Unassembled WGS sequence"/>
</dbReference>
<dbReference type="AlphaFoldDB" id="A0A822YWU0"/>
<keyword evidence="2" id="KW-0547">Nucleotide-binding</keyword>
<feature type="domain" description="ATP-dependent rRNA helicase SPB4-like C-terminal extension" evidence="4">
    <location>
        <begin position="55"/>
        <end position="90"/>
    </location>
</feature>
<keyword evidence="6" id="KW-1185">Reference proteome</keyword>
<dbReference type="InterPro" id="IPR027417">
    <property type="entry name" value="P-loop_NTPase"/>
</dbReference>